<evidence type="ECO:0000256" key="2">
    <source>
        <dbReference type="ARBA" id="ARBA00009485"/>
    </source>
</evidence>
<evidence type="ECO:0000256" key="6">
    <source>
        <dbReference type="ARBA" id="ARBA00022794"/>
    </source>
</evidence>
<dbReference type="EMBL" id="MRZV01000336">
    <property type="protein sequence ID" value="PIK52282.1"/>
    <property type="molecule type" value="Genomic_DNA"/>
</dbReference>
<feature type="compositionally biased region" description="Basic and acidic residues" evidence="9">
    <location>
        <begin position="1"/>
        <end position="10"/>
    </location>
</feature>
<keyword evidence="8" id="KW-0206">Cytoskeleton</keyword>
<keyword evidence="4" id="KW-0963">Cytoplasm</keyword>
<keyword evidence="5" id="KW-0493">Microtubule</keyword>
<keyword evidence="11" id="KW-1185">Reference proteome</keyword>
<dbReference type="OrthoDB" id="2157184at2759"/>
<evidence type="ECO:0000256" key="7">
    <source>
        <dbReference type="ARBA" id="ARBA00023054"/>
    </source>
</evidence>
<feature type="region of interest" description="Disordered" evidence="9">
    <location>
        <begin position="1"/>
        <end position="21"/>
    </location>
</feature>
<evidence type="ECO:0000256" key="5">
    <source>
        <dbReference type="ARBA" id="ARBA00022701"/>
    </source>
</evidence>
<evidence type="ECO:0000256" key="1">
    <source>
        <dbReference type="ARBA" id="ARBA00004114"/>
    </source>
</evidence>
<protein>
    <recommendedName>
        <fullName evidence="3">Centrosomal protein of 162 kDa</fullName>
    </recommendedName>
</protein>
<dbReference type="GO" id="GO:0005814">
    <property type="term" value="C:centriole"/>
    <property type="evidence" value="ECO:0007669"/>
    <property type="project" value="UniProtKB-SubCell"/>
</dbReference>
<evidence type="ECO:0000313" key="10">
    <source>
        <dbReference type="EMBL" id="PIK52282.1"/>
    </source>
</evidence>
<comment type="similarity">
    <text evidence="2">Belongs to the CEP162 family.</text>
</comment>
<evidence type="ECO:0000256" key="3">
    <source>
        <dbReference type="ARBA" id="ARBA00021406"/>
    </source>
</evidence>
<keyword evidence="6" id="KW-0970">Cilium biogenesis/degradation</keyword>
<dbReference type="AlphaFoldDB" id="A0A2G8KWD3"/>
<dbReference type="GO" id="GO:0005879">
    <property type="term" value="C:axonemal microtubule"/>
    <property type="evidence" value="ECO:0007669"/>
    <property type="project" value="TreeGrafter"/>
</dbReference>
<dbReference type="PANTHER" id="PTHR34031:SF1">
    <property type="entry name" value="CENTROSOMAL PROTEIN OF 162 KDA"/>
    <property type="match status" value="1"/>
</dbReference>
<dbReference type="STRING" id="307972.A0A2G8KWD3"/>
<evidence type="ECO:0000256" key="9">
    <source>
        <dbReference type="SAM" id="MobiDB-lite"/>
    </source>
</evidence>
<evidence type="ECO:0000256" key="4">
    <source>
        <dbReference type="ARBA" id="ARBA00022490"/>
    </source>
</evidence>
<dbReference type="PANTHER" id="PTHR34031">
    <property type="entry name" value="CENTROSOMAL PROTEIN OF 162 KDA"/>
    <property type="match status" value="1"/>
</dbReference>
<organism evidence="10 11">
    <name type="scientific">Stichopus japonicus</name>
    <name type="common">Sea cucumber</name>
    <dbReference type="NCBI Taxonomy" id="307972"/>
    <lineage>
        <taxon>Eukaryota</taxon>
        <taxon>Metazoa</taxon>
        <taxon>Echinodermata</taxon>
        <taxon>Eleutherozoa</taxon>
        <taxon>Echinozoa</taxon>
        <taxon>Holothuroidea</taxon>
        <taxon>Aspidochirotacea</taxon>
        <taxon>Aspidochirotida</taxon>
        <taxon>Stichopodidae</taxon>
        <taxon>Apostichopus</taxon>
    </lineage>
</organism>
<comment type="subcellular location">
    <subcellularLocation>
        <location evidence="1">Cytoplasm</location>
        <location evidence="1">Cytoskeleton</location>
        <location evidence="1">Microtubule organizing center</location>
        <location evidence="1">Centrosome</location>
        <location evidence="1">Centriole</location>
    </subcellularLocation>
</comment>
<reference evidence="10 11" key="1">
    <citation type="journal article" date="2017" name="PLoS Biol.">
        <title>The sea cucumber genome provides insights into morphological evolution and visceral regeneration.</title>
        <authorList>
            <person name="Zhang X."/>
            <person name="Sun L."/>
            <person name="Yuan J."/>
            <person name="Sun Y."/>
            <person name="Gao Y."/>
            <person name="Zhang L."/>
            <person name="Li S."/>
            <person name="Dai H."/>
            <person name="Hamel J.F."/>
            <person name="Liu C."/>
            <person name="Yu Y."/>
            <person name="Liu S."/>
            <person name="Lin W."/>
            <person name="Guo K."/>
            <person name="Jin S."/>
            <person name="Xu P."/>
            <person name="Storey K.B."/>
            <person name="Huan P."/>
            <person name="Zhang T."/>
            <person name="Zhou Y."/>
            <person name="Zhang J."/>
            <person name="Lin C."/>
            <person name="Li X."/>
            <person name="Xing L."/>
            <person name="Huo D."/>
            <person name="Sun M."/>
            <person name="Wang L."/>
            <person name="Mercier A."/>
            <person name="Li F."/>
            <person name="Yang H."/>
            <person name="Xiang J."/>
        </authorList>
    </citation>
    <scope>NUCLEOTIDE SEQUENCE [LARGE SCALE GENOMIC DNA]</scope>
    <source>
        <strain evidence="10">Shaxun</strain>
        <tissue evidence="10">Muscle</tissue>
    </source>
</reference>
<keyword evidence="7" id="KW-0175">Coiled coil</keyword>
<name>A0A2G8KWD3_STIJA</name>
<evidence type="ECO:0000313" key="11">
    <source>
        <dbReference type="Proteomes" id="UP000230750"/>
    </source>
</evidence>
<dbReference type="GO" id="GO:0060271">
    <property type="term" value="P:cilium assembly"/>
    <property type="evidence" value="ECO:0007669"/>
    <property type="project" value="TreeGrafter"/>
</dbReference>
<proteinExistence type="inferred from homology"/>
<accession>A0A2G8KWD3</accession>
<dbReference type="Proteomes" id="UP000230750">
    <property type="component" value="Unassembled WGS sequence"/>
</dbReference>
<dbReference type="InterPro" id="IPR038774">
    <property type="entry name" value="CEP162-like"/>
</dbReference>
<gene>
    <name evidence="10" type="ORF">BSL78_10841</name>
</gene>
<comment type="caution">
    <text evidence="10">The sequence shown here is derived from an EMBL/GenBank/DDBJ whole genome shotgun (WGS) entry which is preliminary data.</text>
</comment>
<sequence>MIKHLQDQLSEKQVTSDQLAASRVKEQLHRTQMEQLRVELEEAKKNHTPEMRHFEALQAKIIAMENRKLQRESDIERMVDKSAQAATADKQKEIHQYRDLVMKKNLEIERFRSELDSILDVLRELQRQGVVLPGYRHKETELL</sequence>
<evidence type="ECO:0000256" key="8">
    <source>
        <dbReference type="ARBA" id="ARBA00023212"/>
    </source>
</evidence>